<reference evidence="3 4" key="1">
    <citation type="submission" date="2019-07" db="EMBL/GenBank/DDBJ databases">
        <title>New species of Amycolatopsis and Streptomyces.</title>
        <authorList>
            <person name="Duangmal K."/>
            <person name="Teo W.F.A."/>
            <person name="Lipun K."/>
        </authorList>
    </citation>
    <scope>NUCLEOTIDE SEQUENCE [LARGE SCALE GENOMIC DNA]</scope>
    <source>
        <strain evidence="3 4">NBRC 109810</strain>
    </source>
</reference>
<proteinExistence type="inferred from homology"/>
<dbReference type="PRINTS" id="PR00080">
    <property type="entry name" value="SDRFAMILY"/>
</dbReference>
<dbReference type="OrthoDB" id="8959163at2"/>
<sequence>MELQLKDKVAVVTGASKGIGLAIVERLAREGVKVVAGSRSSTPELDALATDHDVTIVPVDLSTAQGAETLIQQAVERHQHLDILVNNVGAAEPRESFLEVDDAAWQRIFDLTFFSAVRASRAALPHLIAAGGGAIVNISSINARLPFPMVVDYSAAKAALTNLNKSLSEEFAPQGVRVNAIAPGPVRTPFWTAPGGFADATAASAGITAQEALDVAVPQGMGITTGRITEAHEVADLALFLASPLAANITGTETVIDGGQTKTL</sequence>
<dbReference type="SUPFAM" id="SSF51735">
    <property type="entry name" value="NAD(P)-binding Rossmann-fold domains"/>
    <property type="match status" value="1"/>
</dbReference>
<dbReference type="PANTHER" id="PTHR24321">
    <property type="entry name" value="DEHYDROGENASES, SHORT CHAIN"/>
    <property type="match status" value="1"/>
</dbReference>
<dbReference type="InterPro" id="IPR036291">
    <property type="entry name" value="NAD(P)-bd_dom_sf"/>
</dbReference>
<organism evidence="3 4">
    <name type="scientific">Streptomyces adustus</name>
    <dbReference type="NCBI Taxonomy" id="1609272"/>
    <lineage>
        <taxon>Bacteria</taxon>
        <taxon>Bacillati</taxon>
        <taxon>Actinomycetota</taxon>
        <taxon>Actinomycetes</taxon>
        <taxon>Kitasatosporales</taxon>
        <taxon>Streptomycetaceae</taxon>
        <taxon>Streptomyces</taxon>
    </lineage>
</organism>
<accession>A0A5N8V5E3</accession>
<evidence type="ECO:0000256" key="1">
    <source>
        <dbReference type="ARBA" id="ARBA00006484"/>
    </source>
</evidence>
<dbReference type="PANTHER" id="PTHR24321:SF14">
    <property type="entry name" value="SHORT-CHAIN TYPE DEHYDROGENASE_REDUCTASE BLR2146-RELATED"/>
    <property type="match status" value="1"/>
</dbReference>
<dbReference type="RefSeq" id="WP_152884833.1">
    <property type="nucleotide sequence ID" value="NZ_VJZD01000006.1"/>
</dbReference>
<dbReference type="Gene3D" id="3.40.50.720">
    <property type="entry name" value="NAD(P)-binding Rossmann-like Domain"/>
    <property type="match status" value="1"/>
</dbReference>
<dbReference type="AlphaFoldDB" id="A0A5N8V5E3"/>
<dbReference type="InterPro" id="IPR020904">
    <property type="entry name" value="Sc_DH/Rdtase_CS"/>
</dbReference>
<dbReference type="FunFam" id="3.40.50.720:FF:000084">
    <property type="entry name" value="Short-chain dehydrogenase reductase"/>
    <property type="match status" value="1"/>
</dbReference>
<dbReference type="CDD" id="cd05233">
    <property type="entry name" value="SDR_c"/>
    <property type="match status" value="1"/>
</dbReference>
<dbReference type="Pfam" id="PF13561">
    <property type="entry name" value="adh_short_C2"/>
    <property type="match status" value="1"/>
</dbReference>
<keyword evidence="2" id="KW-0560">Oxidoreductase</keyword>
<dbReference type="Proteomes" id="UP000325849">
    <property type="component" value="Unassembled WGS sequence"/>
</dbReference>
<comment type="caution">
    <text evidence="3">The sequence shown here is derived from an EMBL/GenBank/DDBJ whole genome shotgun (WGS) entry which is preliminary data.</text>
</comment>
<dbReference type="EMBL" id="VJZD01000006">
    <property type="protein sequence ID" value="MPY30319.1"/>
    <property type="molecule type" value="Genomic_DNA"/>
</dbReference>
<dbReference type="NCBIfam" id="NF005095">
    <property type="entry name" value="PRK06523.1"/>
    <property type="match status" value="1"/>
</dbReference>
<keyword evidence="4" id="KW-1185">Reference proteome</keyword>
<evidence type="ECO:0000313" key="3">
    <source>
        <dbReference type="EMBL" id="MPY30319.1"/>
    </source>
</evidence>
<evidence type="ECO:0000313" key="4">
    <source>
        <dbReference type="Proteomes" id="UP000325849"/>
    </source>
</evidence>
<dbReference type="GO" id="GO:0016491">
    <property type="term" value="F:oxidoreductase activity"/>
    <property type="evidence" value="ECO:0007669"/>
    <property type="project" value="UniProtKB-KW"/>
</dbReference>
<gene>
    <name evidence="3" type="ORF">FNH09_03060</name>
</gene>
<protein>
    <submittedName>
        <fullName evidence="3">SDR family oxidoreductase</fullName>
    </submittedName>
</protein>
<dbReference type="InterPro" id="IPR002347">
    <property type="entry name" value="SDR_fam"/>
</dbReference>
<comment type="similarity">
    <text evidence="1">Belongs to the short-chain dehydrogenases/reductases (SDR) family.</text>
</comment>
<dbReference type="PROSITE" id="PS00061">
    <property type="entry name" value="ADH_SHORT"/>
    <property type="match status" value="1"/>
</dbReference>
<name>A0A5N8V5E3_9ACTN</name>
<dbReference type="PRINTS" id="PR00081">
    <property type="entry name" value="GDHRDH"/>
</dbReference>
<evidence type="ECO:0000256" key="2">
    <source>
        <dbReference type="ARBA" id="ARBA00023002"/>
    </source>
</evidence>